<keyword evidence="4" id="KW-0274">FAD</keyword>
<dbReference type="GO" id="GO:0004499">
    <property type="term" value="F:N,N-dimethylaniline monooxygenase activity"/>
    <property type="evidence" value="ECO:0007669"/>
    <property type="project" value="InterPro"/>
</dbReference>
<dbReference type="Gene3D" id="3.50.50.60">
    <property type="entry name" value="FAD/NAD(P)-binding domain"/>
    <property type="match status" value="2"/>
</dbReference>
<dbReference type="RefSeq" id="XP_016638948.1">
    <property type="nucleotide sequence ID" value="XM_016784125.1"/>
</dbReference>
<evidence type="ECO:0000313" key="7">
    <source>
        <dbReference type="EMBL" id="KEZ39149.1"/>
    </source>
</evidence>
<evidence type="ECO:0000256" key="1">
    <source>
        <dbReference type="ARBA" id="ARBA00001974"/>
    </source>
</evidence>
<keyword evidence="3" id="KW-0285">Flavoprotein</keyword>
<dbReference type="OrthoDB" id="66881at2759"/>
<dbReference type="KEGG" id="sapo:SAPIO_CDS10552"/>
<evidence type="ECO:0000256" key="5">
    <source>
        <dbReference type="ARBA" id="ARBA00022857"/>
    </source>
</evidence>
<dbReference type="PRINTS" id="PR00370">
    <property type="entry name" value="FMOXYGENASE"/>
</dbReference>
<dbReference type="Proteomes" id="UP000028545">
    <property type="component" value="Unassembled WGS sequence"/>
</dbReference>
<dbReference type="GeneID" id="27719760"/>
<proteinExistence type="inferred from homology"/>
<protein>
    <recommendedName>
        <fullName evidence="9">Thiol-specific monooxygenase</fullName>
    </recommendedName>
</protein>
<dbReference type="GO" id="GO:0050660">
    <property type="term" value="F:flavin adenine dinucleotide binding"/>
    <property type="evidence" value="ECO:0007669"/>
    <property type="project" value="InterPro"/>
</dbReference>
<keyword evidence="6" id="KW-0560">Oxidoreductase</keyword>
<evidence type="ECO:0000256" key="2">
    <source>
        <dbReference type="ARBA" id="ARBA00009183"/>
    </source>
</evidence>
<dbReference type="SUPFAM" id="SSF51905">
    <property type="entry name" value="FAD/NAD(P)-binding domain"/>
    <property type="match status" value="1"/>
</dbReference>
<keyword evidence="5" id="KW-0521">NADP</keyword>
<gene>
    <name evidence="7" type="ORF">SAPIO_CDS10552</name>
</gene>
<dbReference type="PANTHER" id="PTHR23023">
    <property type="entry name" value="DIMETHYLANILINE MONOOXYGENASE"/>
    <property type="match status" value="1"/>
</dbReference>
<dbReference type="InterPro" id="IPR050346">
    <property type="entry name" value="FMO-like"/>
</dbReference>
<evidence type="ECO:0000256" key="4">
    <source>
        <dbReference type="ARBA" id="ARBA00022827"/>
    </source>
</evidence>
<dbReference type="EMBL" id="JOWA01000165">
    <property type="protein sequence ID" value="KEZ39149.1"/>
    <property type="molecule type" value="Genomic_DNA"/>
</dbReference>
<comment type="similarity">
    <text evidence="2">Belongs to the FMO family.</text>
</comment>
<dbReference type="HOGENOM" id="CLU_006909_5_3_1"/>
<comment type="caution">
    <text evidence="7">The sequence shown here is derived from an EMBL/GenBank/DDBJ whole genome shotgun (WGS) entry which is preliminary data.</text>
</comment>
<dbReference type="GO" id="GO:0050661">
    <property type="term" value="F:NADP binding"/>
    <property type="evidence" value="ECO:0007669"/>
    <property type="project" value="InterPro"/>
</dbReference>
<evidence type="ECO:0000256" key="3">
    <source>
        <dbReference type="ARBA" id="ARBA00022630"/>
    </source>
</evidence>
<accession>A0A084FVN7</accession>
<dbReference type="Pfam" id="PF00743">
    <property type="entry name" value="FMO-like"/>
    <property type="match status" value="2"/>
</dbReference>
<name>A0A084FVN7_PSEDA</name>
<dbReference type="AlphaFoldDB" id="A0A084FVN7"/>
<organism evidence="7 8">
    <name type="scientific">Pseudallescheria apiosperma</name>
    <name type="common">Scedosporium apiospermum</name>
    <dbReference type="NCBI Taxonomy" id="563466"/>
    <lineage>
        <taxon>Eukaryota</taxon>
        <taxon>Fungi</taxon>
        <taxon>Dikarya</taxon>
        <taxon>Ascomycota</taxon>
        <taxon>Pezizomycotina</taxon>
        <taxon>Sordariomycetes</taxon>
        <taxon>Hypocreomycetidae</taxon>
        <taxon>Microascales</taxon>
        <taxon>Microascaceae</taxon>
        <taxon>Scedosporium</taxon>
    </lineage>
</organism>
<dbReference type="InterPro" id="IPR020946">
    <property type="entry name" value="Flavin_mOase-like"/>
</dbReference>
<sequence length="376" mass="43025">MSYTQEPLPTKLSTRTLEDYGPGSPFRHHATIREWIEGIFFRSNYDKLLELETTVERAVKENGEWVLTLRKVASGRNYWWRETFDALVVSSGHYNIPWLPELPGLVEFDKAFPKVIRHSKHFRRASEYKGKRVVVVGSSVSAHEIIHEILDVAEAPVYASIRGEPLPAFGWEPFKHPRISVKPGISHLEPQTGRIHFTDGSHLENVDAVIFGTGYTFSFPFLPDVQERVREADRRLPGVYQHTWNIEDPTLTFVGMLGGGFTFRAYEWQAVAVARFLAGRSKPLPPIPEQLEWERKRVAEKRGGKDYYSIAPNYEEFFELFRDIAGPPAPGTNGRRLPPFDPKLLEVWSGMVTAKLEGWQRKRNAAENEGLVRAKL</sequence>
<keyword evidence="8" id="KW-1185">Reference proteome</keyword>
<evidence type="ECO:0000313" key="8">
    <source>
        <dbReference type="Proteomes" id="UP000028545"/>
    </source>
</evidence>
<dbReference type="FunFam" id="3.50.50.60:FF:000023">
    <property type="entry name" value="Dimethylaniline monooxygenase [N-oxide-forming]"/>
    <property type="match status" value="1"/>
</dbReference>
<comment type="cofactor">
    <cofactor evidence="1">
        <name>FAD</name>
        <dbReference type="ChEBI" id="CHEBI:57692"/>
    </cofactor>
</comment>
<evidence type="ECO:0000256" key="6">
    <source>
        <dbReference type="ARBA" id="ARBA00023002"/>
    </source>
</evidence>
<evidence type="ECO:0008006" key="9">
    <source>
        <dbReference type="Google" id="ProtNLM"/>
    </source>
</evidence>
<dbReference type="InterPro" id="IPR000960">
    <property type="entry name" value="Flavin_mOase"/>
</dbReference>
<reference evidence="7 8" key="1">
    <citation type="journal article" date="2014" name="Genome Announc.">
        <title>Draft genome sequence of the pathogenic fungus Scedosporium apiospermum.</title>
        <authorList>
            <person name="Vandeputte P."/>
            <person name="Ghamrawi S."/>
            <person name="Rechenmann M."/>
            <person name="Iltis A."/>
            <person name="Giraud S."/>
            <person name="Fleury M."/>
            <person name="Thornton C."/>
            <person name="Delhaes L."/>
            <person name="Meyer W."/>
            <person name="Papon N."/>
            <person name="Bouchara J.P."/>
        </authorList>
    </citation>
    <scope>NUCLEOTIDE SEQUENCE [LARGE SCALE GENOMIC DNA]</scope>
    <source>
        <strain evidence="7 8">IHEM 14462</strain>
    </source>
</reference>
<dbReference type="VEuPathDB" id="FungiDB:SAPIO_CDS10552"/>
<dbReference type="OMA" id="GHYNIPW"/>
<dbReference type="InterPro" id="IPR036188">
    <property type="entry name" value="FAD/NAD-bd_sf"/>
</dbReference>